<comment type="caution">
    <text evidence="2">The sequence shown here is derived from an EMBL/GenBank/DDBJ whole genome shotgun (WGS) entry which is preliminary data.</text>
</comment>
<dbReference type="AlphaFoldDB" id="A0A538U3I5"/>
<dbReference type="Proteomes" id="UP000319836">
    <property type="component" value="Unassembled WGS sequence"/>
</dbReference>
<feature type="region of interest" description="Disordered" evidence="1">
    <location>
        <begin position="60"/>
        <end position="112"/>
    </location>
</feature>
<accession>A0A538U3I5</accession>
<feature type="compositionally biased region" description="Polar residues" evidence="1">
    <location>
        <begin position="86"/>
        <end position="109"/>
    </location>
</feature>
<protein>
    <submittedName>
        <fullName evidence="2">Uncharacterized protein</fullName>
    </submittedName>
</protein>
<gene>
    <name evidence="2" type="ORF">E6K80_08460</name>
</gene>
<evidence type="ECO:0000313" key="2">
    <source>
        <dbReference type="EMBL" id="TMQ70447.1"/>
    </source>
</evidence>
<sequence>MVTARGRKGDDVRRIETEVVQRPFNVVVDAALAAQVGIDFSGNAQVCGYNHKIDTPSYTNGVHGPPGPVGPCTAWETGSGDLPGSWSESNVTSGGSASQNGSPTQNSDNHGAGFYSGPWEALGLTQAEFFSWIGPALAIPPGIPNGIIYLDNNTTHQDQSGTFAYAGGNGEGFLYVDGDLTINGNFTYRGLIYVEGDLKVNGNTWILGGLVVKGKSRVKLANGSFVVLYSRDAVQQDVSKYGGQFMTLAWRETP</sequence>
<evidence type="ECO:0000313" key="3">
    <source>
        <dbReference type="Proteomes" id="UP000319836"/>
    </source>
</evidence>
<evidence type="ECO:0000256" key="1">
    <source>
        <dbReference type="SAM" id="MobiDB-lite"/>
    </source>
</evidence>
<name>A0A538U3I5_UNCEI</name>
<dbReference type="EMBL" id="VBPA01000203">
    <property type="protein sequence ID" value="TMQ70447.1"/>
    <property type="molecule type" value="Genomic_DNA"/>
</dbReference>
<organism evidence="2 3">
    <name type="scientific">Eiseniibacteriota bacterium</name>
    <dbReference type="NCBI Taxonomy" id="2212470"/>
    <lineage>
        <taxon>Bacteria</taxon>
        <taxon>Candidatus Eiseniibacteriota</taxon>
    </lineage>
</organism>
<reference evidence="2 3" key="1">
    <citation type="journal article" date="2019" name="Nat. Microbiol.">
        <title>Mediterranean grassland soil C-N compound turnover is dependent on rainfall and depth, and is mediated by genomically divergent microorganisms.</title>
        <authorList>
            <person name="Diamond S."/>
            <person name="Andeer P.F."/>
            <person name="Li Z."/>
            <person name="Crits-Christoph A."/>
            <person name="Burstein D."/>
            <person name="Anantharaman K."/>
            <person name="Lane K.R."/>
            <person name="Thomas B.C."/>
            <person name="Pan C."/>
            <person name="Northen T.R."/>
            <person name="Banfield J.F."/>
        </authorList>
    </citation>
    <scope>NUCLEOTIDE SEQUENCE [LARGE SCALE GENOMIC DNA]</scope>
    <source>
        <strain evidence="2">WS_10</strain>
    </source>
</reference>
<proteinExistence type="predicted"/>